<name>A0ABV6PUW6_9BURK</name>
<organism evidence="2 3">
    <name type="scientific">Ottowia pentelensis</name>
    <dbReference type="NCBI Taxonomy" id="511108"/>
    <lineage>
        <taxon>Bacteria</taxon>
        <taxon>Pseudomonadati</taxon>
        <taxon>Pseudomonadota</taxon>
        <taxon>Betaproteobacteria</taxon>
        <taxon>Burkholderiales</taxon>
        <taxon>Comamonadaceae</taxon>
        <taxon>Ottowia</taxon>
    </lineage>
</organism>
<dbReference type="PROSITE" id="PS50943">
    <property type="entry name" value="HTH_CROC1"/>
    <property type="match status" value="1"/>
</dbReference>
<keyword evidence="3" id="KW-1185">Reference proteome</keyword>
<evidence type="ECO:0000313" key="2">
    <source>
        <dbReference type="EMBL" id="MFC0593187.1"/>
    </source>
</evidence>
<dbReference type="RefSeq" id="WP_377483196.1">
    <property type="nucleotide sequence ID" value="NZ_JBHLTN010000021.1"/>
</dbReference>
<protein>
    <submittedName>
        <fullName evidence="2">Helix-turn-helix domain-containing protein</fullName>
    </submittedName>
</protein>
<comment type="caution">
    <text evidence="2">The sequence shown here is derived from an EMBL/GenBank/DDBJ whole genome shotgun (WGS) entry which is preliminary data.</text>
</comment>
<dbReference type="Proteomes" id="UP001589834">
    <property type="component" value="Unassembled WGS sequence"/>
</dbReference>
<dbReference type="CDD" id="cd00093">
    <property type="entry name" value="HTH_XRE"/>
    <property type="match status" value="1"/>
</dbReference>
<proteinExistence type="predicted"/>
<gene>
    <name evidence="2" type="ORF">ACFFGG_11515</name>
</gene>
<dbReference type="SUPFAM" id="SSF47413">
    <property type="entry name" value="lambda repressor-like DNA-binding domains"/>
    <property type="match status" value="1"/>
</dbReference>
<dbReference type="SMART" id="SM00530">
    <property type="entry name" value="HTH_XRE"/>
    <property type="match status" value="1"/>
</dbReference>
<accession>A0ABV6PUW6</accession>
<dbReference type="InterPro" id="IPR001387">
    <property type="entry name" value="Cro/C1-type_HTH"/>
</dbReference>
<dbReference type="InterPro" id="IPR010982">
    <property type="entry name" value="Lambda_DNA-bd_dom_sf"/>
</dbReference>
<evidence type="ECO:0000259" key="1">
    <source>
        <dbReference type="PROSITE" id="PS50943"/>
    </source>
</evidence>
<dbReference type="Gene3D" id="1.10.260.40">
    <property type="entry name" value="lambda repressor-like DNA-binding domains"/>
    <property type="match status" value="1"/>
</dbReference>
<reference evidence="2 3" key="1">
    <citation type="submission" date="2024-09" db="EMBL/GenBank/DDBJ databases">
        <authorList>
            <person name="Sun Q."/>
            <person name="Mori K."/>
        </authorList>
    </citation>
    <scope>NUCLEOTIDE SEQUENCE [LARGE SCALE GENOMIC DNA]</scope>
    <source>
        <strain evidence="2 3">NCAIM B.02336</strain>
    </source>
</reference>
<dbReference type="EMBL" id="JBHLTN010000021">
    <property type="protein sequence ID" value="MFC0593187.1"/>
    <property type="molecule type" value="Genomic_DNA"/>
</dbReference>
<feature type="domain" description="HTH cro/C1-type" evidence="1">
    <location>
        <begin position="7"/>
        <end position="53"/>
    </location>
</feature>
<sequence>MGIGGRLREERERLGANQETFGALAGVRKQAQLLYEKGERSPDAAYLAAIAAAGADVLYILTGRRSQAVPPQELLPEGDRILLDNFHHAPEGVQAGVKQTLGAFAPAPVKGRRGRAA</sequence>
<evidence type="ECO:0000313" key="3">
    <source>
        <dbReference type="Proteomes" id="UP001589834"/>
    </source>
</evidence>